<evidence type="ECO:0000256" key="1">
    <source>
        <dbReference type="ARBA" id="ARBA00023121"/>
    </source>
</evidence>
<sequence length="280" mass="29312">MIAVVTDSTCDLHPDQARGLGIHVVPLQITMQGRTLLDWQEIDPDAVYDHMRAGGEATTTPVPATTFADLYRTLLKTHDSVLSVHLSGQLSETFKHAQQAAASLGEGGRVLVVDTEVAGAPLAEIAMAASAAAQEGADLKTAAARAQAVGQSLYAEMSVASLEYLRRGGRISRAQAFFGNMLGVRPILEFDQGKLKAARRAKVDQAAGDMLASLKARFGDTPVSATIMHAGRDSARISALRSAMAASGLNVQKGRVQLMGPVIGAHVGPGTFGFLAVPLS</sequence>
<dbReference type="PANTHER" id="PTHR33434:SF2">
    <property type="entry name" value="FATTY ACID-BINDING PROTEIN TM_1468"/>
    <property type="match status" value="1"/>
</dbReference>
<dbReference type="Proteomes" id="UP000240317">
    <property type="component" value="Unassembled WGS sequence"/>
</dbReference>
<accession>A0A2T3WD40</accession>
<evidence type="ECO:0000313" key="2">
    <source>
        <dbReference type="EMBL" id="PTA69801.1"/>
    </source>
</evidence>
<name>A0A2T3WD40_9DEIO</name>
<dbReference type="NCBIfam" id="TIGR00762">
    <property type="entry name" value="DegV"/>
    <property type="match status" value="1"/>
</dbReference>
<dbReference type="InterPro" id="IPR003797">
    <property type="entry name" value="DegV"/>
</dbReference>
<dbReference type="OrthoDB" id="9775494at2"/>
<evidence type="ECO:0000313" key="3">
    <source>
        <dbReference type="Proteomes" id="UP000240317"/>
    </source>
</evidence>
<dbReference type="GO" id="GO:0008289">
    <property type="term" value="F:lipid binding"/>
    <property type="evidence" value="ECO:0007669"/>
    <property type="project" value="UniProtKB-KW"/>
</dbReference>
<organism evidence="2 3">
    <name type="scientific">Deinococcus arcticus</name>
    <dbReference type="NCBI Taxonomy" id="2136176"/>
    <lineage>
        <taxon>Bacteria</taxon>
        <taxon>Thermotogati</taxon>
        <taxon>Deinococcota</taxon>
        <taxon>Deinococci</taxon>
        <taxon>Deinococcales</taxon>
        <taxon>Deinococcaceae</taxon>
        <taxon>Deinococcus</taxon>
    </lineage>
</organism>
<dbReference type="Gene3D" id="3.30.1180.10">
    <property type="match status" value="1"/>
</dbReference>
<dbReference type="PANTHER" id="PTHR33434">
    <property type="entry name" value="DEGV DOMAIN-CONTAINING PROTEIN DR_1986-RELATED"/>
    <property type="match status" value="1"/>
</dbReference>
<proteinExistence type="predicted"/>
<gene>
    <name evidence="2" type="ORF">C8263_01970</name>
</gene>
<dbReference type="PROSITE" id="PS51482">
    <property type="entry name" value="DEGV"/>
    <property type="match status" value="1"/>
</dbReference>
<dbReference type="InterPro" id="IPR043168">
    <property type="entry name" value="DegV_C"/>
</dbReference>
<dbReference type="AlphaFoldDB" id="A0A2T3WD40"/>
<keyword evidence="3" id="KW-1185">Reference proteome</keyword>
<protein>
    <submittedName>
        <fullName evidence="2">DegV family protein</fullName>
    </submittedName>
</protein>
<dbReference type="RefSeq" id="WP_107136393.1">
    <property type="nucleotide sequence ID" value="NZ_PYSV01000001.1"/>
</dbReference>
<dbReference type="Pfam" id="PF02645">
    <property type="entry name" value="DegV"/>
    <property type="match status" value="1"/>
</dbReference>
<dbReference type="InterPro" id="IPR050270">
    <property type="entry name" value="DegV_domain_contain"/>
</dbReference>
<dbReference type="EMBL" id="PYSV01000001">
    <property type="protein sequence ID" value="PTA69801.1"/>
    <property type="molecule type" value="Genomic_DNA"/>
</dbReference>
<reference evidence="2 3" key="1">
    <citation type="submission" date="2018-03" db="EMBL/GenBank/DDBJ databases">
        <title>Draft genome of Deinococcus sp. OD32.</title>
        <authorList>
            <person name="Wang X.-P."/>
            <person name="Du Z.-J."/>
        </authorList>
    </citation>
    <scope>NUCLEOTIDE SEQUENCE [LARGE SCALE GENOMIC DNA]</scope>
    <source>
        <strain evidence="2 3">OD32</strain>
    </source>
</reference>
<dbReference type="SUPFAM" id="SSF82549">
    <property type="entry name" value="DAK1/DegV-like"/>
    <property type="match status" value="1"/>
</dbReference>
<keyword evidence="1" id="KW-0446">Lipid-binding</keyword>
<comment type="caution">
    <text evidence="2">The sequence shown here is derived from an EMBL/GenBank/DDBJ whole genome shotgun (WGS) entry which is preliminary data.</text>
</comment>
<dbReference type="Gene3D" id="3.40.50.10170">
    <property type="match status" value="1"/>
</dbReference>